<comment type="subunit">
    <text evidence="6">Part of the 30S ribosomal subunit. Contacts proteins S9 and S11.</text>
</comment>
<evidence type="ECO:0000256" key="1">
    <source>
        <dbReference type="ARBA" id="ARBA00007151"/>
    </source>
</evidence>
<evidence type="ECO:0000256" key="6">
    <source>
        <dbReference type="HAMAP-Rule" id="MF_00480"/>
    </source>
</evidence>
<evidence type="ECO:0000256" key="5">
    <source>
        <dbReference type="ARBA" id="ARBA00023274"/>
    </source>
</evidence>
<dbReference type="GO" id="GO:0003735">
    <property type="term" value="F:structural constituent of ribosome"/>
    <property type="evidence" value="ECO:0007669"/>
    <property type="project" value="InterPro"/>
</dbReference>
<evidence type="ECO:0000313" key="8">
    <source>
        <dbReference type="EMBL" id="PIZ64023.1"/>
    </source>
</evidence>
<dbReference type="Pfam" id="PF00177">
    <property type="entry name" value="Ribosomal_S7"/>
    <property type="match status" value="1"/>
</dbReference>
<comment type="similarity">
    <text evidence="1 6">Belongs to the universal ribosomal protein uS7 family.</text>
</comment>
<keyword evidence="3 6" id="KW-0694">RNA-binding</keyword>
<dbReference type="AlphaFoldDB" id="A0A2M7U1Q0"/>
<dbReference type="Proteomes" id="UP000228503">
    <property type="component" value="Unassembled WGS sequence"/>
</dbReference>
<feature type="domain" description="Small ribosomal subunit protein uS7" evidence="7">
    <location>
        <begin position="3"/>
        <end position="150"/>
    </location>
</feature>
<gene>
    <name evidence="6" type="primary">rpsG</name>
    <name evidence="8" type="ORF">COY16_00440</name>
</gene>
<keyword evidence="4 6" id="KW-0689">Ribosomal protein</keyword>
<dbReference type="PIRSF" id="PIRSF002122">
    <property type="entry name" value="RPS7p_RPS7a_RPS5e_RPS7o"/>
    <property type="match status" value="1"/>
</dbReference>
<reference evidence="9" key="1">
    <citation type="submission" date="2017-09" db="EMBL/GenBank/DDBJ databases">
        <title>Depth-based differentiation of microbial function through sediment-hosted aquifers and enrichment of novel symbionts in the deep terrestrial subsurface.</title>
        <authorList>
            <person name="Probst A.J."/>
            <person name="Ladd B."/>
            <person name="Jarett J.K."/>
            <person name="Geller-Mcgrath D.E."/>
            <person name="Sieber C.M.K."/>
            <person name="Emerson J.B."/>
            <person name="Anantharaman K."/>
            <person name="Thomas B.C."/>
            <person name="Malmstrom R."/>
            <person name="Stieglmeier M."/>
            <person name="Klingl A."/>
            <person name="Woyke T."/>
            <person name="Ryan C.M."/>
            <person name="Banfield J.F."/>
        </authorList>
    </citation>
    <scope>NUCLEOTIDE SEQUENCE [LARGE SCALE GENOMIC DNA]</scope>
</reference>
<name>A0A2M7U1Q0_9BACT</name>
<comment type="function">
    <text evidence="6">One of the primary rRNA binding proteins, it binds directly to 16S rRNA where it nucleates assembly of the head domain of the 30S subunit. Is located at the subunit interface close to the decoding center, probably blocks exit of the E-site tRNA.</text>
</comment>
<dbReference type="GO" id="GO:0015935">
    <property type="term" value="C:small ribosomal subunit"/>
    <property type="evidence" value="ECO:0007669"/>
    <property type="project" value="InterPro"/>
</dbReference>
<dbReference type="InterPro" id="IPR036823">
    <property type="entry name" value="Ribosomal_uS7_dom_sf"/>
</dbReference>
<dbReference type="CDD" id="cd14869">
    <property type="entry name" value="uS7_Bacteria"/>
    <property type="match status" value="1"/>
</dbReference>
<dbReference type="InterPro" id="IPR005717">
    <property type="entry name" value="Ribosomal_uS7_bac/org-type"/>
</dbReference>
<evidence type="ECO:0000256" key="3">
    <source>
        <dbReference type="ARBA" id="ARBA00022884"/>
    </source>
</evidence>
<dbReference type="InterPro" id="IPR023798">
    <property type="entry name" value="Ribosomal_uS7_dom"/>
</dbReference>
<keyword evidence="6" id="KW-0820">tRNA-binding</keyword>
<dbReference type="NCBIfam" id="TIGR01029">
    <property type="entry name" value="rpsG_bact"/>
    <property type="match status" value="1"/>
</dbReference>
<accession>A0A2M7U1Q0</accession>
<dbReference type="Gene3D" id="1.10.455.10">
    <property type="entry name" value="Ribosomal protein S7 domain"/>
    <property type="match status" value="1"/>
</dbReference>
<dbReference type="HAMAP" id="MF_00480_B">
    <property type="entry name" value="Ribosomal_uS7_B"/>
    <property type="match status" value="1"/>
</dbReference>
<proteinExistence type="inferred from homology"/>
<evidence type="ECO:0000259" key="7">
    <source>
        <dbReference type="Pfam" id="PF00177"/>
    </source>
</evidence>
<dbReference type="InterPro" id="IPR000235">
    <property type="entry name" value="Ribosomal_uS7"/>
</dbReference>
<keyword evidence="2 6" id="KW-0699">rRNA-binding</keyword>
<protein>
    <recommendedName>
        <fullName evidence="6">Small ribosomal subunit protein uS7</fullName>
    </recommendedName>
</protein>
<keyword evidence="5 6" id="KW-0687">Ribonucleoprotein</keyword>
<organism evidence="8 9">
    <name type="scientific">Candidatus Roizmanbacteria bacterium CG_4_10_14_0_2_um_filter_39_13</name>
    <dbReference type="NCBI Taxonomy" id="1974825"/>
    <lineage>
        <taxon>Bacteria</taxon>
        <taxon>Candidatus Roizmaniibacteriota</taxon>
    </lineage>
</organism>
<dbReference type="GO" id="GO:0000049">
    <property type="term" value="F:tRNA binding"/>
    <property type="evidence" value="ECO:0007669"/>
    <property type="project" value="UniProtKB-UniRule"/>
</dbReference>
<dbReference type="GO" id="GO:0006412">
    <property type="term" value="P:translation"/>
    <property type="evidence" value="ECO:0007669"/>
    <property type="project" value="UniProtKB-UniRule"/>
</dbReference>
<dbReference type="GO" id="GO:0019843">
    <property type="term" value="F:rRNA binding"/>
    <property type="evidence" value="ECO:0007669"/>
    <property type="project" value="UniProtKB-UniRule"/>
</dbReference>
<sequence>MPRHQYKRQTASPDSVYKSFEVAKLINYIMKDGKKTVAEQLVYSMLENIKKEDNDPLVTLSKAISNVTPDKEVRPRRLGGASYLVPTDIREDRKIYLALNWIIEAAQARSNKEFHSFDLKLAEEIKEAAKRQGPAFAKRQQTEKLAAQNKAFSHLKW</sequence>
<dbReference type="SUPFAM" id="SSF47973">
    <property type="entry name" value="Ribosomal protein S7"/>
    <property type="match status" value="1"/>
</dbReference>
<evidence type="ECO:0000256" key="4">
    <source>
        <dbReference type="ARBA" id="ARBA00022980"/>
    </source>
</evidence>
<dbReference type="PANTHER" id="PTHR11205">
    <property type="entry name" value="RIBOSOMAL PROTEIN S7"/>
    <property type="match status" value="1"/>
</dbReference>
<comment type="caution">
    <text evidence="8">The sequence shown here is derived from an EMBL/GenBank/DDBJ whole genome shotgun (WGS) entry which is preliminary data.</text>
</comment>
<dbReference type="EMBL" id="PFOB01000005">
    <property type="protein sequence ID" value="PIZ64023.1"/>
    <property type="molecule type" value="Genomic_DNA"/>
</dbReference>
<evidence type="ECO:0000256" key="2">
    <source>
        <dbReference type="ARBA" id="ARBA00022730"/>
    </source>
</evidence>
<evidence type="ECO:0000313" key="9">
    <source>
        <dbReference type="Proteomes" id="UP000228503"/>
    </source>
</evidence>